<reference evidence="1" key="1">
    <citation type="submission" date="2019-03" db="EMBL/GenBank/DDBJ databases">
        <title>WGS assembly of Setaria viridis.</title>
        <authorList>
            <person name="Huang P."/>
            <person name="Jenkins J."/>
            <person name="Grimwood J."/>
            <person name="Barry K."/>
            <person name="Healey A."/>
            <person name="Mamidi S."/>
            <person name="Sreedasyam A."/>
            <person name="Shu S."/>
            <person name="Feldman M."/>
            <person name="Wu J."/>
            <person name="Yu Y."/>
            <person name="Chen C."/>
            <person name="Johnson J."/>
            <person name="Rokhsar D."/>
            <person name="Baxter I."/>
            <person name="Schmutz J."/>
            <person name="Brutnell T."/>
            <person name="Kellogg E."/>
        </authorList>
    </citation>
    <scope>NUCLEOTIDE SEQUENCE [LARGE SCALE GENOMIC DNA]</scope>
</reference>
<sequence length="40" mass="4606">MQSRSALHSSLEWPLHLHLQQYPHLCFLLLLSTMCSSLLA</sequence>
<accession>A0A4U6UDS4</accession>
<dbReference type="EMBL" id="CM016556">
    <property type="protein sequence ID" value="TKW12704.1"/>
    <property type="molecule type" value="Genomic_DNA"/>
</dbReference>
<keyword evidence="2" id="KW-1185">Reference proteome</keyword>
<proteinExistence type="predicted"/>
<organism evidence="1 2">
    <name type="scientific">Setaria viridis</name>
    <name type="common">Green bristlegrass</name>
    <name type="synonym">Setaria italica subsp. viridis</name>
    <dbReference type="NCBI Taxonomy" id="4556"/>
    <lineage>
        <taxon>Eukaryota</taxon>
        <taxon>Viridiplantae</taxon>
        <taxon>Streptophyta</taxon>
        <taxon>Embryophyta</taxon>
        <taxon>Tracheophyta</taxon>
        <taxon>Spermatophyta</taxon>
        <taxon>Magnoliopsida</taxon>
        <taxon>Liliopsida</taxon>
        <taxon>Poales</taxon>
        <taxon>Poaceae</taxon>
        <taxon>PACMAD clade</taxon>
        <taxon>Panicoideae</taxon>
        <taxon>Panicodae</taxon>
        <taxon>Paniceae</taxon>
        <taxon>Cenchrinae</taxon>
        <taxon>Setaria</taxon>
    </lineage>
</organism>
<evidence type="ECO:0000313" key="1">
    <source>
        <dbReference type="EMBL" id="TKW12704.1"/>
    </source>
</evidence>
<protein>
    <submittedName>
        <fullName evidence="1">Uncharacterized protein</fullName>
    </submittedName>
</protein>
<evidence type="ECO:0000313" key="2">
    <source>
        <dbReference type="Proteomes" id="UP000298652"/>
    </source>
</evidence>
<dbReference type="Proteomes" id="UP000298652">
    <property type="component" value="Chromosome 5"/>
</dbReference>
<dbReference type="Gramene" id="TKW12704">
    <property type="protein sequence ID" value="TKW12704"/>
    <property type="gene ID" value="SEVIR_5G053050v2"/>
</dbReference>
<gene>
    <name evidence="1" type="ORF">SEVIR_5G053050v2</name>
</gene>
<dbReference type="AlphaFoldDB" id="A0A4U6UDS4"/>
<name>A0A4U6UDS4_SETVI</name>